<dbReference type="RefSeq" id="WP_183489930.1">
    <property type="nucleotide sequence ID" value="NZ_JBHUOV010000005.1"/>
</dbReference>
<dbReference type="EMBL" id="JBHUOV010000005">
    <property type="protein sequence ID" value="MFD2824086.1"/>
    <property type="molecule type" value="Genomic_DNA"/>
</dbReference>
<evidence type="ECO:0000313" key="3">
    <source>
        <dbReference type="EMBL" id="MFD2824086.1"/>
    </source>
</evidence>
<name>A0ABW5WP96_9FLAO</name>
<evidence type="ECO:0000256" key="1">
    <source>
        <dbReference type="SAM" id="SignalP"/>
    </source>
</evidence>
<evidence type="ECO:0000313" key="4">
    <source>
        <dbReference type="Proteomes" id="UP001597533"/>
    </source>
</evidence>
<dbReference type="InterPro" id="IPR019223">
    <property type="entry name" value="DUF2147"/>
</dbReference>
<dbReference type="PANTHER" id="PTHR36919">
    <property type="entry name" value="BLR1215 PROTEIN"/>
    <property type="match status" value="1"/>
</dbReference>
<protein>
    <submittedName>
        <fullName evidence="3">DUF2147 domain-containing protein</fullName>
    </submittedName>
</protein>
<proteinExistence type="predicted"/>
<comment type="caution">
    <text evidence="3">The sequence shown here is derived from an EMBL/GenBank/DDBJ whole genome shotgun (WGS) entry which is preliminary data.</text>
</comment>
<dbReference type="Proteomes" id="UP001597533">
    <property type="component" value="Unassembled WGS sequence"/>
</dbReference>
<gene>
    <name evidence="3" type="ORF">ACFS5M_10410</name>
</gene>
<reference evidence="4" key="1">
    <citation type="journal article" date="2019" name="Int. J. Syst. Evol. Microbiol.">
        <title>The Global Catalogue of Microorganisms (GCM) 10K type strain sequencing project: providing services to taxonomists for standard genome sequencing and annotation.</title>
        <authorList>
            <consortium name="The Broad Institute Genomics Platform"/>
            <consortium name="The Broad Institute Genome Sequencing Center for Infectious Disease"/>
            <person name="Wu L."/>
            <person name="Ma J."/>
        </authorList>
    </citation>
    <scope>NUCLEOTIDE SEQUENCE [LARGE SCALE GENOMIC DNA]</scope>
    <source>
        <strain evidence="4">KCTC 32141</strain>
    </source>
</reference>
<keyword evidence="4" id="KW-1185">Reference proteome</keyword>
<feature type="signal peptide" evidence="1">
    <location>
        <begin position="1"/>
        <end position="19"/>
    </location>
</feature>
<feature type="chain" id="PRO_5047227507" evidence="1">
    <location>
        <begin position="20"/>
        <end position="142"/>
    </location>
</feature>
<dbReference type="Pfam" id="PF09917">
    <property type="entry name" value="DUF2147"/>
    <property type="match status" value="1"/>
</dbReference>
<organism evidence="3 4">
    <name type="scientific">Lacinutrix iliipiscaria</name>
    <dbReference type="NCBI Taxonomy" id="1230532"/>
    <lineage>
        <taxon>Bacteria</taxon>
        <taxon>Pseudomonadati</taxon>
        <taxon>Bacteroidota</taxon>
        <taxon>Flavobacteriia</taxon>
        <taxon>Flavobacteriales</taxon>
        <taxon>Flavobacteriaceae</taxon>
        <taxon>Lacinutrix</taxon>
    </lineage>
</organism>
<keyword evidence="1" id="KW-0732">Signal</keyword>
<evidence type="ECO:0000259" key="2">
    <source>
        <dbReference type="Pfam" id="PF09917"/>
    </source>
</evidence>
<feature type="domain" description="DUF2147" evidence="2">
    <location>
        <begin position="24"/>
        <end position="139"/>
    </location>
</feature>
<dbReference type="Gene3D" id="2.40.128.520">
    <property type="match status" value="1"/>
</dbReference>
<sequence>MRKYLLLFAVLFLSISASSQDVFGKWKTIDDETGEAKSVVEIYKKDGKVFGKILKLLRPQDQEALCDKCTGVNYNKSVVGLEIIKELKKSNRYYKDGSILDPENGKDYNCKIWIDEENPNILNVRGYIAFFYRTQYWKRITD</sequence>
<accession>A0ABW5WP96</accession>
<dbReference type="PANTHER" id="PTHR36919:SF3">
    <property type="entry name" value="BLL5882 PROTEIN"/>
    <property type="match status" value="1"/>
</dbReference>